<reference evidence="1 2" key="1">
    <citation type="submission" date="2021-06" db="EMBL/GenBank/DDBJ databases">
        <title>Caerostris extrusa draft genome.</title>
        <authorList>
            <person name="Kono N."/>
            <person name="Arakawa K."/>
        </authorList>
    </citation>
    <scope>NUCLEOTIDE SEQUENCE [LARGE SCALE GENOMIC DNA]</scope>
</reference>
<dbReference type="AlphaFoldDB" id="A0AAV4QJJ6"/>
<name>A0AAV4QJJ6_CAEEX</name>
<gene>
    <name evidence="1" type="ORF">CEXT_349031</name>
</gene>
<evidence type="ECO:0000313" key="2">
    <source>
        <dbReference type="Proteomes" id="UP001054945"/>
    </source>
</evidence>
<proteinExistence type="predicted"/>
<evidence type="ECO:0008006" key="3">
    <source>
        <dbReference type="Google" id="ProtNLM"/>
    </source>
</evidence>
<protein>
    <recommendedName>
        <fullName evidence="3">Lipocalin</fullName>
    </recommendedName>
</protein>
<evidence type="ECO:0000313" key="1">
    <source>
        <dbReference type="EMBL" id="GIY08382.1"/>
    </source>
</evidence>
<comment type="caution">
    <text evidence="1">The sequence shown here is derived from an EMBL/GenBank/DDBJ whole genome shotgun (WGS) entry which is preliminary data.</text>
</comment>
<accession>A0AAV4QJJ6</accession>
<sequence length="129" mass="14870">MHLRYAGQNFLMAGQLDSDLNKRCRTFLASIKNRHHKIWSDFPIFEEKGGDYDIVIGWYADDPEMTNMKYVDGMDLTQKSFCEADNKTRIGCETRLPEATCQRFQEVTKCAGILYQEMELNGKCGVDVL</sequence>
<dbReference type="Proteomes" id="UP001054945">
    <property type="component" value="Unassembled WGS sequence"/>
</dbReference>
<dbReference type="EMBL" id="BPLR01006237">
    <property type="protein sequence ID" value="GIY08382.1"/>
    <property type="molecule type" value="Genomic_DNA"/>
</dbReference>
<keyword evidence="2" id="KW-1185">Reference proteome</keyword>
<organism evidence="1 2">
    <name type="scientific">Caerostris extrusa</name>
    <name type="common">Bark spider</name>
    <name type="synonym">Caerostris bankana</name>
    <dbReference type="NCBI Taxonomy" id="172846"/>
    <lineage>
        <taxon>Eukaryota</taxon>
        <taxon>Metazoa</taxon>
        <taxon>Ecdysozoa</taxon>
        <taxon>Arthropoda</taxon>
        <taxon>Chelicerata</taxon>
        <taxon>Arachnida</taxon>
        <taxon>Araneae</taxon>
        <taxon>Araneomorphae</taxon>
        <taxon>Entelegynae</taxon>
        <taxon>Araneoidea</taxon>
        <taxon>Araneidae</taxon>
        <taxon>Caerostris</taxon>
    </lineage>
</organism>